<dbReference type="AlphaFoldDB" id="A0A4S4N7V1"/>
<dbReference type="Pfam" id="PF07364">
    <property type="entry name" value="DUF1485"/>
    <property type="match status" value="1"/>
</dbReference>
<dbReference type="InterPro" id="IPR009197">
    <property type="entry name" value="MlrC"/>
</dbReference>
<comment type="function">
    <text evidence="1">Involved in peptidolytic degradation of cyclic heptapeptide hepatotoxin microcystin (MC).</text>
</comment>
<evidence type="ECO:0000313" key="5">
    <source>
        <dbReference type="Proteomes" id="UP000306602"/>
    </source>
</evidence>
<protein>
    <recommendedName>
        <fullName evidence="1">Microcystinase C</fullName>
        <shortName evidence="1">MlrC</shortName>
    </recommendedName>
</protein>
<name>A0A4S4N7V1_9RHOB</name>
<comment type="caution">
    <text evidence="4">The sequence shown here is derived from an EMBL/GenBank/DDBJ whole genome shotgun (WGS) entry which is preliminary data.</text>
</comment>
<dbReference type="Pfam" id="PF07171">
    <property type="entry name" value="MlrC_C"/>
    <property type="match status" value="1"/>
</dbReference>
<gene>
    <name evidence="4" type="ORF">E4Z66_15200</name>
</gene>
<evidence type="ECO:0000259" key="3">
    <source>
        <dbReference type="Pfam" id="PF07364"/>
    </source>
</evidence>
<dbReference type="RefSeq" id="WP_136463903.1">
    <property type="nucleotide sequence ID" value="NZ_SRKY01000004.1"/>
</dbReference>
<keyword evidence="5" id="KW-1185">Reference proteome</keyword>
<accession>A0A4S4N7V1</accession>
<keyword evidence="1" id="KW-0479">Metal-binding</keyword>
<dbReference type="GO" id="GO:0046872">
    <property type="term" value="F:metal ion binding"/>
    <property type="evidence" value="ECO:0007669"/>
    <property type="project" value="UniProtKB-KW"/>
</dbReference>
<dbReference type="GO" id="GO:0008237">
    <property type="term" value="F:metallopeptidase activity"/>
    <property type="evidence" value="ECO:0007669"/>
    <property type="project" value="UniProtKB-KW"/>
</dbReference>
<dbReference type="EMBL" id="SRKY01000004">
    <property type="protein sequence ID" value="THH35169.1"/>
    <property type="molecule type" value="Genomic_DNA"/>
</dbReference>
<evidence type="ECO:0000313" key="4">
    <source>
        <dbReference type="EMBL" id="THH35169.1"/>
    </source>
</evidence>
<feature type="domain" description="Microcystin LR degradation protein MlrC N-terminal" evidence="3">
    <location>
        <begin position="2"/>
        <end position="285"/>
    </location>
</feature>
<dbReference type="GO" id="GO:0006508">
    <property type="term" value="P:proteolysis"/>
    <property type="evidence" value="ECO:0007669"/>
    <property type="project" value="UniProtKB-KW"/>
</dbReference>
<feature type="domain" description="Microcystin LR degradation protein MlrC C-terminal" evidence="2">
    <location>
        <begin position="296"/>
        <end position="469"/>
    </location>
</feature>
<dbReference type="PIRSF" id="PIRSF012702">
    <property type="entry name" value="UCP012702"/>
    <property type="match status" value="1"/>
</dbReference>
<keyword evidence="1" id="KW-0378">Hydrolase</keyword>
<comment type="cofactor">
    <cofactor evidence="1">
        <name>Zn(2+)</name>
        <dbReference type="ChEBI" id="CHEBI:29105"/>
    </cofactor>
    <text evidence="1">Binds 1 zinc ion per subunit.</text>
</comment>
<dbReference type="InterPro" id="IPR010799">
    <property type="entry name" value="MlrC_C"/>
</dbReference>
<dbReference type="OrthoDB" id="9782658at2"/>
<comment type="similarity">
    <text evidence="1">Belongs to the peptidase M81 family.</text>
</comment>
<dbReference type="InterPro" id="IPR015995">
    <property type="entry name" value="MlrC_N"/>
</dbReference>
<sequence length="486" mass="53300">MKVLIGGLATETNTFSPIPTGRTSFEEAMATRDATQQPPNLFSAPLIEWRRMAEDRSWNVYESLCAFAQPAGITIRSVYEEYRDEILEDIRREKPDILLLSMHGAMIADGYDDCEGDTLTRARDILGPDAVIGLEIDPHNHLTEAMLAAADLIVMYKEYSHIDSPDRARELFTLAADTAEGKISPVMREYECGMMLMMPTLNDGPAKDFVTAMKEREGQDGVLSLSLTHSFPYGDHPRAGMRMLAICDGDADKAAAVAEEFGRKLWDVREGLLIRFASMEDTLTKVQAANTGGFVLADYADNAGGGAPSDSTFVLQEVLARGMTDVALGLYWDPQLVRTCEEAGVGANLRVRIGGKICEASGTPVDLDVTVRGIRHGMTQFLGKTEMEMGTGVWLEADGVHIVLSTKRTQTFSPNAFTDLGVPLADMKAVVVKSSNHFYAGFAPVAQEIIHMATPGTMPADVAQVPFRRFHAQVWPMVEEPFHARQ</sequence>
<dbReference type="Proteomes" id="UP000306602">
    <property type="component" value="Unassembled WGS sequence"/>
</dbReference>
<evidence type="ECO:0000259" key="2">
    <source>
        <dbReference type="Pfam" id="PF07171"/>
    </source>
</evidence>
<keyword evidence="1" id="KW-0645">Protease</keyword>
<evidence type="ECO:0000256" key="1">
    <source>
        <dbReference type="PIRNR" id="PIRNR012702"/>
    </source>
</evidence>
<keyword evidence="1" id="KW-0482">Metalloprotease</keyword>
<proteinExistence type="inferred from homology"/>
<reference evidence="4 5" key="1">
    <citation type="submission" date="2019-04" db="EMBL/GenBank/DDBJ databases">
        <title>Shimia ponticola sp. nov., isolated from seawater.</title>
        <authorList>
            <person name="Kim Y.-O."/>
            <person name="Yoon J.-H."/>
        </authorList>
    </citation>
    <scope>NUCLEOTIDE SEQUENCE [LARGE SCALE GENOMIC DNA]</scope>
    <source>
        <strain evidence="4 5">MYP11</strain>
    </source>
</reference>
<organism evidence="4 5">
    <name type="scientific">Aliishimia ponticola</name>
    <dbReference type="NCBI Taxonomy" id="2499833"/>
    <lineage>
        <taxon>Bacteria</taxon>
        <taxon>Pseudomonadati</taxon>
        <taxon>Pseudomonadota</taxon>
        <taxon>Alphaproteobacteria</taxon>
        <taxon>Rhodobacterales</taxon>
        <taxon>Paracoccaceae</taxon>
        <taxon>Aliishimia</taxon>
    </lineage>
</organism>